<feature type="domain" description="MbtH-like" evidence="1">
    <location>
        <begin position="9"/>
        <end position="57"/>
    </location>
</feature>
<gene>
    <name evidence="2" type="ORF">BG60_31315</name>
</gene>
<accession>A0A656QE71</accession>
<dbReference type="Proteomes" id="UP000027451">
    <property type="component" value="Unassembled WGS sequence"/>
</dbReference>
<dbReference type="InterPro" id="IPR037407">
    <property type="entry name" value="MLP_fam"/>
</dbReference>
<dbReference type="GO" id="GO:0005829">
    <property type="term" value="C:cytosol"/>
    <property type="evidence" value="ECO:0007669"/>
    <property type="project" value="TreeGrafter"/>
</dbReference>
<sequence length="83" mass="9469">MTMSQQQNHAADDLVYTVVINDEEQYSIWPTFRDVPAGWREAGKRGAKADCLAYIEQVWTDMRPASLRRHMDAIATQARASLN</sequence>
<dbReference type="Gene3D" id="3.90.820.10">
    <property type="entry name" value="Structural Genomics, Unknown Function 30-nov-00 1gh9 Mol_id"/>
    <property type="match status" value="1"/>
</dbReference>
<dbReference type="GO" id="GO:0019290">
    <property type="term" value="P:siderophore biosynthetic process"/>
    <property type="evidence" value="ECO:0007669"/>
    <property type="project" value="TreeGrafter"/>
</dbReference>
<dbReference type="Pfam" id="PF03621">
    <property type="entry name" value="MbtH"/>
    <property type="match status" value="1"/>
</dbReference>
<dbReference type="EMBL" id="JFHD01000056">
    <property type="protein sequence ID" value="KDR25052.1"/>
    <property type="molecule type" value="Genomic_DNA"/>
</dbReference>
<dbReference type="PANTHER" id="PTHR38444">
    <property type="entry name" value="ENTEROBACTIN BIOSYNTHESIS PROTEIN YBDZ"/>
    <property type="match status" value="1"/>
</dbReference>
<evidence type="ECO:0000259" key="1">
    <source>
        <dbReference type="SMART" id="SM00923"/>
    </source>
</evidence>
<proteinExistence type="predicted"/>
<dbReference type="PANTHER" id="PTHR38444:SF1">
    <property type="entry name" value="ENTEROBACTIN BIOSYNTHESIS PROTEIN YBDZ"/>
    <property type="match status" value="1"/>
</dbReference>
<reference evidence="2 3" key="1">
    <citation type="submission" date="2014-03" db="EMBL/GenBank/DDBJ databases">
        <title>Draft Genome Sequences of Four Burkholderia Strains.</title>
        <authorList>
            <person name="Liu X.Y."/>
            <person name="Li C.X."/>
            <person name="Xu J.H."/>
        </authorList>
    </citation>
    <scope>NUCLEOTIDE SEQUENCE [LARGE SCALE GENOMIC DNA]</scope>
    <source>
        <strain evidence="2 3">OP-1</strain>
    </source>
</reference>
<dbReference type="SUPFAM" id="SSF160582">
    <property type="entry name" value="MbtH-like"/>
    <property type="match status" value="1"/>
</dbReference>
<comment type="caution">
    <text evidence="2">The sequence shown here is derived from an EMBL/GenBank/DDBJ whole genome shotgun (WGS) entry which is preliminary data.</text>
</comment>
<dbReference type="AlphaFoldDB" id="A0A656QE71"/>
<keyword evidence="3" id="KW-1185">Reference proteome</keyword>
<protein>
    <submittedName>
        <fullName evidence="2">Antibiotic synthesis protein MbtH</fullName>
    </submittedName>
</protein>
<dbReference type="InterPro" id="IPR005153">
    <property type="entry name" value="MbtH-like_dom"/>
</dbReference>
<dbReference type="SMART" id="SM00923">
    <property type="entry name" value="MbtH"/>
    <property type="match status" value="1"/>
</dbReference>
<evidence type="ECO:0000313" key="2">
    <source>
        <dbReference type="EMBL" id="KDR25052.1"/>
    </source>
</evidence>
<dbReference type="InterPro" id="IPR038020">
    <property type="entry name" value="MbtH-like_sf"/>
</dbReference>
<organism evidence="2 3">
    <name type="scientific">Caballeronia zhejiangensis</name>
    <dbReference type="NCBI Taxonomy" id="871203"/>
    <lineage>
        <taxon>Bacteria</taxon>
        <taxon>Pseudomonadati</taxon>
        <taxon>Pseudomonadota</taxon>
        <taxon>Betaproteobacteria</taxon>
        <taxon>Burkholderiales</taxon>
        <taxon>Burkholderiaceae</taxon>
        <taxon>Caballeronia</taxon>
    </lineage>
</organism>
<name>A0A656QE71_9BURK</name>
<evidence type="ECO:0000313" key="3">
    <source>
        <dbReference type="Proteomes" id="UP000027451"/>
    </source>
</evidence>